<dbReference type="AlphaFoldDB" id="W7IZ88"/>
<evidence type="ECO:0000259" key="13">
    <source>
        <dbReference type="PROSITE" id="PS50929"/>
    </source>
</evidence>
<dbReference type="PATRIC" id="fig|909613.9.peg.5309"/>
<protein>
    <recommendedName>
        <fullName evidence="10">Fatty acid ABC transporter ATP-binding/permease protein</fullName>
    </recommendedName>
</protein>
<dbReference type="Pfam" id="PF00005">
    <property type="entry name" value="ABC_tran"/>
    <property type="match status" value="1"/>
</dbReference>
<evidence type="ECO:0000256" key="1">
    <source>
        <dbReference type="ARBA" id="ARBA00004651"/>
    </source>
</evidence>
<dbReference type="SMART" id="SM00382">
    <property type="entry name" value="AAA"/>
    <property type="match status" value="1"/>
</dbReference>
<dbReference type="SUPFAM" id="SSF90123">
    <property type="entry name" value="ABC transporter transmembrane region"/>
    <property type="match status" value="1"/>
</dbReference>
<dbReference type="GO" id="GO:0015421">
    <property type="term" value="F:ABC-type oligopeptide transporter activity"/>
    <property type="evidence" value="ECO:0007669"/>
    <property type="project" value="TreeGrafter"/>
</dbReference>
<dbReference type="eggNOG" id="COG1132">
    <property type="taxonomic scope" value="Bacteria"/>
</dbReference>
<dbReference type="EMBL" id="AYXG01000206">
    <property type="protein sequence ID" value="EWC59369.1"/>
    <property type="molecule type" value="Genomic_DNA"/>
</dbReference>
<dbReference type="SUPFAM" id="SSF52540">
    <property type="entry name" value="P-loop containing nucleoside triphosphate hydrolases"/>
    <property type="match status" value="1"/>
</dbReference>
<sequence>MSGQEEVTDRGGTLRAVARLLRPHRLVLTTGLLISLAGIVVNTTAPLVLGRATDLVLAGVAGAGLPAGLSKDQALAQLRADGNDTLASVYATVDVVPGTGIDFDAVGSVLLLALLLFSIGSACGFVQERVAANVVQEVARDLRERVEAKLSRLPLSYFDAHSRGELLGRITNDVDNLQQVLQQTLGQLFSAVLYSVSLIALMFVISPILAVSLLVSVPVCTVVATLLSARARPRFDEQWAATGALAAHVEDTYTGHALVRAFGRRARGEAEFDAHNDRAHRAGSSAQFLAETIEPALLFVTNLNYVVVAVVGALRVTAGALSVGDVQAFMQYANIFSNQVGQVGAAVGKFQSGLVSAERVFALLDAEEEPADPTAPATPATGTGRVEFADVCFRYTQDRPLIEGLTLSVPPGATVAIVGPTGAGKTTLGNLLMRFCEPDSGRILLDGVDIATMRRADLRSRMGLVPQDTWLFEGTVAENIAYGRPGASREEVVAAAKAMRVDHFVRTLPSGYDTVLDETTGISAGEKQLITVARAFLATPTVLVLDEATSSVDTRSELLVQRAMADLRRGRTSFVIAHRLSTVRDADLILVMRGGSIVERGTHEELLAAGGDYTALVNSQFAAAP</sequence>
<dbReference type="CDD" id="cd18547">
    <property type="entry name" value="ABC_6TM_Tm288_like"/>
    <property type="match status" value="1"/>
</dbReference>
<dbReference type="PROSITE" id="PS50893">
    <property type="entry name" value="ABC_TRANSPORTER_2"/>
    <property type="match status" value="1"/>
</dbReference>
<feature type="transmembrane region" description="Helical" evidence="11">
    <location>
        <begin position="105"/>
        <end position="126"/>
    </location>
</feature>
<dbReference type="PANTHER" id="PTHR43394">
    <property type="entry name" value="ATP-DEPENDENT PERMEASE MDL1, MITOCHONDRIAL"/>
    <property type="match status" value="1"/>
</dbReference>
<dbReference type="InterPro" id="IPR027417">
    <property type="entry name" value="P-loop_NTPase"/>
</dbReference>
<dbReference type="Pfam" id="PF00664">
    <property type="entry name" value="ABC_membrane"/>
    <property type="match status" value="1"/>
</dbReference>
<dbReference type="InterPro" id="IPR039421">
    <property type="entry name" value="Type_1_exporter"/>
</dbReference>
<feature type="transmembrane region" description="Helical" evidence="11">
    <location>
        <begin position="26"/>
        <end position="49"/>
    </location>
</feature>
<evidence type="ECO:0000259" key="12">
    <source>
        <dbReference type="PROSITE" id="PS50893"/>
    </source>
</evidence>
<dbReference type="Proteomes" id="UP000019277">
    <property type="component" value="Unassembled WGS sequence"/>
</dbReference>
<keyword evidence="6 11" id="KW-1133">Transmembrane helix</keyword>
<evidence type="ECO:0000256" key="9">
    <source>
        <dbReference type="ARBA" id="ARBA00061644"/>
    </source>
</evidence>
<dbReference type="GO" id="GO:0005886">
    <property type="term" value="C:plasma membrane"/>
    <property type="evidence" value="ECO:0007669"/>
    <property type="project" value="UniProtKB-SubCell"/>
</dbReference>
<dbReference type="PROSITE" id="PS50929">
    <property type="entry name" value="ABC_TM1F"/>
    <property type="match status" value="1"/>
</dbReference>
<dbReference type="FunFam" id="3.40.50.300:FF:000287">
    <property type="entry name" value="Multidrug ABC transporter ATP-binding protein"/>
    <property type="match status" value="1"/>
</dbReference>
<comment type="caution">
    <text evidence="14">The sequence shown here is derived from an EMBL/GenBank/DDBJ whole genome shotgun (WGS) entry which is preliminary data.</text>
</comment>
<reference evidence="14 15" key="1">
    <citation type="journal article" date="2014" name="Genome Announc.">
        <title>Draft Genome Sequence of the Antitrypanosomally Active Sponge-Associated Bacterium Actinokineospora sp. Strain EG49.</title>
        <authorList>
            <person name="Harjes J."/>
            <person name="Ryu T."/>
            <person name="Abdelmohsen U.R."/>
            <person name="Moitinho-Silva L."/>
            <person name="Horn H."/>
            <person name="Ravasi T."/>
            <person name="Hentschel U."/>
        </authorList>
    </citation>
    <scope>NUCLEOTIDE SEQUENCE [LARGE SCALE GENOMIC DNA]</scope>
    <source>
        <strain evidence="14 15">EG49</strain>
    </source>
</reference>
<evidence type="ECO:0000313" key="15">
    <source>
        <dbReference type="Proteomes" id="UP000019277"/>
    </source>
</evidence>
<dbReference type="CDD" id="cd03254">
    <property type="entry name" value="ABCC_Glucan_exporter_like"/>
    <property type="match status" value="1"/>
</dbReference>
<feature type="domain" description="ABC transporter" evidence="12">
    <location>
        <begin position="386"/>
        <end position="619"/>
    </location>
</feature>
<keyword evidence="2" id="KW-0813">Transport</keyword>
<comment type="subcellular location">
    <subcellularLocation>
        <location evidence="1">Cell membrane</location>
        <topology evidence="1">Multi-pass membrane protein</topology>
    </subcellularLocation>
</comment>
<dbReference type="InterPro" id="IPR011527">
    <property type="entry name" value="ABC1_TM_dom"/>
</dbReference>
<keyword evidence="15" id="KW-1185">Reference proteome</keyword>
<dbReference type="GO" id="GO:0090374">
    <property type="term" value="P:oligopeptide export from mitochondrion"/>
    <property type="evidence" value="ECO:0007669"/>
    <property type="project" value="TreeGrafter"/>
</dbReference>
<evidence type="ECO:0000256" key="3">
    <source>
        <dbReference type="ARBA" id="ARBA00022692"/>
    </source>
</evidence>
<keyword evidence="7 11" id="KW-0472">Membrane</keyword>
<dbReference type="PANTHER" id="PTHR43394:SF7">
    <property type="entry name" value="ABC TRANSPORTER B FAMILY MEMBER 28"/>
    <property type="match status" value="1"/>
</dbReference>
<dbReference type="InterPro" id="IPR017871">
    <property type="entry name" value="ABC_transporter-like_CS"/>
</dbReference>
<feature type="transmembrane region" description="Helical" evidence="11">
    <location>
        <begin position="185"/>
        <end position="205"/>
    </location>
</feature>
<dbReference type="Gene3D" id="1.20.1560.10">
    <property type="entry name" value="ABC transporter type 1, transmembrane domain"/>
    <property type="match status" value="1"/>
</dbReference>
<evidence type="ECO:0000256" key="6">
    <source>
        <dbReference type="ARBA" id="ARBA00022989"/>
    </source>
</evidence>
<proteinExistence type="inferred from homology"/>
<dbReference type="InterPro" id="IPR036640">
    <property type="entry name" value="ABC1_TM_sf"/>
</dbReference>
<evidence type="ECO:0000256" key="7">
    <source>
        <dbReference type="ARBA" id="ARBA00023136"/>
    </source>
</evidence>
<name>W7IZ88_9PSEU</name>
<dbReference type="InterPro" id="IPR003593">
    <property type="entry name" value="AAA+_ATPase"/>
</dbReference>
<evidence type="ECO:0000256" key="10">
    <source>
        <dbReference type="ARBA" id="ARBA00071747"/>
    </source>
</evidence>
<dbReference type="GO" id="GO:0016887">
    <property type="term" value="F:ATP hydrolysis activity"/>
    <property type="evidence" value="ECO:0007669"/>
    <property type="project" value="InterPro"/>
</dbReference>
<keyword evidence="5 14" id="KW-0067">ATP-binding</keyword>
<accession>W7IZ88</accession>
<feature type="domain" description="ABC transmembrane type-1" evidence="13">
    <location>
        <begin position="31"/>
        <end position="352"/>
    </location>
</feature>
<evidence type="ECO:0000256" key="5">
    <source>
        <dbReference type="ARBA" id="ARBA00022840"/>
    </source>
</evidence>
<dbReference type="GO" id="GO:0005524">
    <property type="term" value="F:ATP binding"/>
    <property type="evidence" value="ECO:0007669"/>
    <property type="project" value="UniProtKB-KW"/>
</dbReference>
<evidence type="ECO:0000256" key="4">
    <source>
        <dbReference type="ARBA" id="ARBA00022741"/>
    </source>
</evidence>
<evidence type="ECO:0000256" key="8">
    <source>
        <dbReference type="ARBA" id="ARBA00055053"/>
    </source>
</evidence>
<dbReference type="PROSITE" id="PS00211">
    <property type="entry name" value="ABC_TRANSPORTER_1"/>
    <property type="match status" value="1"/>
</dbReference>
<evidence type="ECO:0000313" key="14">
    <source>
        <dbReference type="EMBL" id="EWC59369.1"/>
    </source>
</evidence>
<keyword evidence="3 11" id="KW-0812">Transmembrane</keyword>
<organism evidence="14 15">
    <name type="scientific">Actinokineospora spheciospongiae</name>
    <dbReference type="NCBI Taxonomy" id="909613"/>
    <lineage>
        <taxon>Bacteria</taxon>
        <taxon>Bacillati</taxon>
        <taxon>Actinomycetota</taxon>
        <taxon>Actinomycetes</taxon>
        <taxon>Pseudonocardiales</taxon>
        <taxon>Pseudonocardiaceae</taxon>
        <taxon>Actinokineospora</taxon>
    </lineage>
</organism>
<evidence type="ECO:0000256" key="2">
    <source>
        <dbReference type="ARBA" id="ARBA00022448"/>
    </source>
</evidence>
<keyword evidence="4" id="KW-0547">Nucleotide-binding</keyword>
<dbReference type="STRING" id="909613.UO65_5315"/>
<gene>
    <name evidence="14" type="ORF">UO65_5315</name>
</gene>
<comment type="similarity">
    <text evidence="9">Belongs to the ABC transporter superfamily. Lipid exporter (TC 3.A.1.106) family.</text>
</comment>
<dbReference type="RefSeq" id="WP_035287535.1">
    <property type="nucleotide sequence ID" value="NZ_AYXG01000206.1"/>
</dbReference>
<dbReference type="Gene3D" id="3.40.50.300">
    <property type="entry name" value="P-loop containing nucleotide triphosphate hydrolases"/>
    <property type="match status" value="1"/>
</dbReference>
<dbReference type="InterPro" id="IPR003439">
    <property type="entry name" value="ABC_transporter-like_ATP-bd"/>
</dbReference>
<evidence type="ECO:0000256" key="11">
    <source>
        <dbReference type="SAM" id="Phobius"/>
    </source>
</evidence>
<comment type="function">
    <text evidence="8">ABC transporter involved in fatty acid import. Transmembrane domains (TMD) form a pore in the membrane and the ATP-binding domain (NBD) is responsible for energy generation.</text>
</comment>